<keyword evidence="4" id="KW-0547">Nucleotide-binding</keyword>
<evidence type="ECO:0000256" key="5">
    <source>
        <dbReference type="ARBA" id="ARBA00022989"/>
    </source>
</evidence>
<evidence type="ECO:0000256" key="2">
    <source>
        <dbReference type="ARBA" id="ARBA00022475"/>
    </source>
</evidence>
<keyword evidence="2" id="KW-1003">Cell membrane</keyword>
<feature type="domain" description="Pycsar effector protein" evidence="9">
    <location>
        <begin position="21"/>
        <end position="167"/>
    </location>
</feature>
<accession>A0ABS5TQ81</accession>
<feature type="transmembrane region" description="Helical" evidence="8">
    <location>
        <begin position="67"/>
        <end position="89"/>
    </location>
</feature>
<evidence type="ECO:0000256" key="8">
    <source>
        <dbReference type="SAM" id="Phobius"/>
    </source>
</evidence>
<keyword evidence="11" id="KW-1185">Reference proteome</keyword>
<keyword evidence="3 8" id="KW-0812">Transmembrane</keyword>
<organism evidence="10 11">
    <name type="scientific">Kineosporia corallincola</name>
    <dbReference type="NCBI Taxonomy" id="2835133"/>
    <lineage>
        <taxon>Bacteria</taxon>
        <taxon>Bacillati</taxon>
        <taxon>Actinomycetota</taxon>
        <taxon>Actinomycetes</taxon>
        <taxon>Kineosporiales</taxon>
        <taxon>Kineosporiaceae</taxon>
        <taxon>Kineosporia</taxon>
    </lineage>
</organism>
<keyword evidence="5 8" id="KW-1133">Transmembrane helix</keyword>
<dbReference type="RefSeq" id="WP_214159808.1">
    <property type="nucleotide sequence ID" value="NZ_JAHBAY010000016.1"/>
</dbReference>
<reference evidence="10 11" key="1">
    <citation type="submission" date="2021-05" db="EMBL/GenBank/DDBJ databases">
        <title>Kineosporia and Streptomyces sp. nov. two new marine actinobacteria isolated from Coral.</title>
        <authorList>
            <person name="Buangrab K."/>
            <person name="Sutthacheep M."/>
            <person name="Yeemin T."/>
            <person name="Harunari E."/>
            <person name="Igarashi Y."/>
            <person name="Kanchanasin P."/>
            <person name="Tanasupawat S."/>
            <person name="Phongsopitanun W."/>
        </authorList>
    </citation>
    <scope>NUCLEOTIDE SEQUENCE [LARGE SCALE GENOMIC DNA]</scope>
    <source>
        <strain evidence="10 11">J2-2</strain>
    </source>
</reference>
<dbReference type="InterPro" id="IPR043760">
    <property type="entry name" value="PycTM_dom"/>
</dbReference>
<evidence type="ECO:0000313" key="11">
    <source>
        <dbReference type="Proteomes" id="UP001197247"/>
    </source>
</evidence>
<name>A0ABS5TQ81_9ACTN</name>
<dbReference type="Pfam" id="PF18967">
    <property type="entry name" value="PycTM"/>
    <property type="match status" value="1"/>
</dbReference>
<feature type="transmembrane region" description="Helical" evidence="8">
    <location>
        <begin position="146"/>
        <end position="168"/>
    </location>
</feature>
<evidence type="ECO:0000256" key="3">
    <source>
        <dbReference type="ARBA" id="ARBA00022692"/>
    </source>
</evidence>
<proteinExistence type="predicted"/>
<evidence type="ECO:0000256" key="1">
    <source>
        <dbReference type="ARBA" id="ARBA00004236"/>
    </source>
</evidence>
<protein>
    <recommendedName>
        <fullName evidence="9">Pycsar effector protein domain-containing protein</fullName>
    </recommendedName>
</protein>
<evidence type="ECO:0000259" key="9">
    <source>
        <dbReference type="Pfam" id="PF18967"/>
    </source>
</evidence>
<dbReference type="EMBL" id="JAHBAY010000016">
    <property type="protein sequence ID" value="MBT0773269.1"/>
    <property type="molecule type" value="Genomic_DNA"/>
</dbReference>
<sequence>MSDADPPTELSAEVRLSTGLAVMQSFQQTIQHADSKANLVVAVQAGALAALAAGYDPPDVPDAAWRQALVLICAGCCALCFLASVFCVAQVVRARITPPPGPNRFAFPWVARMGAPAEPAEPATLLLEIWSLSQRLAGIAVLKHRWLNRAIGCLTVAVFAGSAAWLLAVTG</sequence>
<dbReference type="Proteomes" id="UP001197247">
    <property type="component" value="Unassembled WGS sequence"/>
</dbReference>
<evidence type="ECO:0000313" key="10">
    <source>
        <dbReference type="EMBL" id="MBT0773269.1"/>
    </source>
</evidence>
<evidence type="ECO:0000256" key="7">
    <source>
        <dbReference type="ARBA" id="ARBA00023136"/>
    </source>
</evidence>
<comment type="subcellular location">
    <subcellularLocation>
        <location evidence="1">Cell membrane</location>
    </subcellularLocation>
</comment>
<comment type="caution">
    <text evidence="10">The sequence shown here is derived from an EMBL/GenBank/DDBJ whole genome shotgun (WGS) entry which is preliminary data.</text>
</comment>
<evidence type="ECO:0000256" key="4">
    <source>
        <dbReference type="ARBA" id="ARBA00022741"/>
    </source>
</evidence>
<evidence type="ECO:0000256" key="6">
    <source>
        <dbReference type="ARBA" id="ARBA00023118"/>
    </source>
</evidence>
<gene>
    <name evidence="10" type="ORF">KIH74_30270</name>
</gene>
<keyword evidence="7 8" id="KW-0472">Membrane</keyword>
<keyword evidence="6" id="KW-0051">Antiviral defense</keyword>